<accession>A0A8X6LBP5</accession>
<dbReference type="Proteomes" id="UP000887116">
    <property type="component" value="Unassembled WGS sequence"/>
</dbReference>
<comment type="caution">
    <text evidence="1">The sequence shown here is derived from an EMBL/GenBank/DDBJ whole genome shotgun (WGS) entry which is preliminary data.</text>
</comment>
<organism evidence="1 2">
    <name type="scientific">Trichonephila clavata</name>
    <name type="common">Joro spider</name>
    <name type="synonym">Nephila clavata</name>
    <dbReference type="NCBI Taxonomy" id="2740835"/>
    <lineage>
        <taxon>Eukaryota</taxon>
        <taxon>Metazoa</taxon>
        <taxon>Ecdysozoa</taxon>
        <taxon>Arthropoda</taxon>
        <taxon>Chelicerata</taxon>
        <taxon>Arachnida</taxon>
        <taxon>Araneae</taxon>
        <taxon>Araneomorphae</taxon>
        <taxon>Entelegynae</taxon>
        <taxon>Araneoidea</taxon>
        <taxon>Nephilidae</taxon>
        <taxon>Trichonephila</taxon>
    </lineage>
</organism>
<sequence>MLGKNAICALLNWKTEYCNGLLYHRGSAHDQSQQNWAFITKLCERYCVWRLCPLFTCRGFNSLPMATTSYWLAVFARWMIETIQKDPRFPATILFTNEYCFTSVDDMPNAHMESSVNPHVSVMSKVQHEFSVNIWAENL</sequence>
<evidence type="ECO:0000313" key="1">
    <source>
        <dbReference type="EMBL" id="GFR02682.1"/>
    </source>
</evidence>
<gene>
    <name evidence="1" type="ORF">TNCT_563131</name>
</gene>
<reference evidence="1" key="1">
    <citation type="submission" date="2020-07" db="EMBL/GenBank/DDBJ databases">
        <title>Multicomponent nature underlies the extraordinary mechanical properties of spider dragline silk.</title>
        <authorList>
            <person name="Kono N."/>
            <person name="Nakamura H."/>
            <person name="Mori M."/>
            <person name="Yoshida Y."/>
            <person name="Ohtoshi R."/>
            <person name="Malay A.D."/>
            <person name="Moran D.A.P."/>
            <person name="Tomita M."/>
            <person name="Numata K."/>
            <person name="Arakawa K."/>
        </authorList>
    </citation>
    <scope>NUCLEOTIDE SEQUENCE</scope>
</reference>
<name>A0A8X6LBP5_TRICU</name>
<protein>
    <submittedName>
        <fullName evidence="1">Uncharacterized protein</fullName>
    </submittedName>
</protein>
<dbReference type="EMBL" id="BMAO01015575">
    <property type="protein sequence ID" value="GFR02682.1"/>
    <property type="molecule type" value="Genomic_DNA"/>
</dbReference>
<dbReference type="AlphaFoldDB" id="A0A8X6LBP5"/>
<keyword evidence="2" id="KW-1185">Reference proteome</keyword>
<evidence type="ECO:0000313" key="2">
    <source>
        <dbReference type="Proteomes" id="UP000887116"/>
    </source>
</evidence>
<proteinExistence type="predicted"/>